<keyword evidence="1" id="KW-0472">Membrane</keyword>
<dbReference type="OrthoDB" id="211838at2157"/>
<dbReference type="Proteomes" id="UP000282322">
    <property type="component" value="Unassembled WGS sequence"/>
</dbReference>
<dbReference type="AlphaFoldDB" id="A0A3P3R5J1"/>
<proteinExistence type="predicted"/>
<evidence type="ECO:0000256" key="1">
    <source>
        <dbReference type="SAM" id="Phobius"/>
    </source>
</evidence>
<keyword evidence="3" id="KW-1185">Reference proteome</keyword>
<name>A0A3P3R5J1_9EURY</name>
<dbReference type="RefSeq" id="WP_124956193.1">
    <property type="nucleotide sequence ID" value="NZ_RRCH01000034.1"/>
</dbReference>
<evidence type="ECO:0000313" key="3">
    <source>
        <dbReference type="Proteomes" id="UP000282322"/>
    </source>
</evidence>
<feature type="transmembrane region" description="Helical" evidence="1">
    <location>
        <begin position="31"/>
        <end position="60"/>
    </location>
</feature>
<keyword evidence="1" id="KW-0812">Transmembrane</keyword>
<keyword evidence="1" id="KW-1133">Transmembrane helix</keyword>
<dbReference type="EMBL" id="RRCH01000034">
    <property type="protein sequence ID" value="RRJ28635.1"/>
    <property type="molecule type" value="Genomic_DNA"/>
</dbReference>
<dbReference type="InterPro" id="IPR058337">
    <property type="entry name" value="DUF8024"/>
</dbReference>
<comment type="caution">
    <text evidence="2">The sequence shown here is derived from an EMBL/GenBank/DDBJ whole genome shotgun (WGS) entry which is preliminary data.</text>
</comment>
<protein>
    <submittedName>
        <fullName evidence="2">Uncharacterized protein</fullName>
    </submittedName>
</protein>
<accession>A0A3P3R5J1</accession>
<sequence>MARIIPELFESIPEMVQAFATILGASVPQAILVLCGALLVGVSVLIMGYLTAGAIVSPLVSVSPRGREYQ</sequence>
<evidence type="ECO:0000313" key="2">
    <source>
        <dbReference type="EMBL" id="RRJ28635.1"/>
    </source>
</evidence>
<reference evidence="2 3" key="1">
    <citation type="submission" date="2018-11" db="EMBL/GenBank/DDBJ databases">
        <title>Taxonoimc description of Halomarina strain SPP-AMP-1.</title>
        <authorList>
            <person name="Pal Y."/>
            <person name="Srinivasana K."/>
            <person name="Verma A."/>
            <person name="Kumar P."/>
        </authorList>
    </citation>
    <scope>NUCLEOTIDE SEQUENCE [LARGE SCALE GENOMIC DNA]</scope>
    <source>
        <strain evidence="2 3">SPP-AMP-1</strain>
    </source>
</reference>
<organism evidence="2 3">
    <name type="scientific">Halocatena pleomorpha</name>
    <dbReference type="NCBI Taxonomy" id="1785090"/>
    <lineage>
        <taxon>Archaea</taxon>
        <taxon>Methanobacteriati</taxon>
        <taxon>Methanobacteriota</taxon>
        <taxon>Stenosarchaea group</taxon>
        <taxon>Halobacteria</taxon>
        <taxon>Halobacteriales</taxon>
        <taxon>Natronomonadaceae</taxon>
        <taxon>Halocatena</taxon>
    </lineage>
</organism>
<gene>
    <name evidence="2" type="ORF">EIK79_15205</name>
</gene>
<dbReference type="Pfam" id="PF26067">
    <property type="entry name" value="DUF8024"/>
    <property type="match status" value="1"/>
</dbReference>